<dbReference type="CDD" id="cd00305">
    <property type="entry name" value="Cu-Zn_Superoxide_Dismutase"/>
    <property type="match status" value="1"/>
</dbReference>
<dbReference type="InterPro" id="IPR018152">
    <property type="entry name" value="SOD_Cu/Zn_BS"/>
</dbReference>
<dbReference type="InterPro" id="IPR036423">
    <property type="entry name" value="SOD-like_Cu/Zn_dom_sf"/>
</dbReference>
<dbReference type="Pfam" id="PF00080">
    <property type="entry name" value="Sod_Cu"/>
    <property type="match status" value="1"/>
</dbReference>
<dbReference type="EC" id="1.15.1.1" evidence="3"/>
<dbReference type="RefSeq" id="WP_244270536.1">
    <property type="nucleotide sequence ID" value="NZ_FNQE01000031.1"/>
</dbReference>
<dbReference type="InterPro" id="IPR024134">
    <property type="entry name" value="SOD_Cu/Zn_/chaperone"/>
</dbReference>
<keyword evidence="3" id="KW-0186">Copper</keyword>
<dbReference type="Gene3D" id="2.60.40.200">
    <property type="entry name" value="Superoxide dismutase, copper/zinc binding domain"/>
    <property type="match status" value="1"/>
</dbReference>
<keyword evidence="3" id="KW-0560">Oxidoreductase</keyword>
<evidence type="ECO:0000313" key="6">
    <source>
        <dbReference type="Proteomes" id="UP000198625"/>
    </source>
</evidence>
<protein>
    <recommendedName>
        <fullName evidence="3">Superoxide dismutase [Cu-Zn]</fullName>
        <ecNumber evidence="3">1.15.1.1</ecNumber>
    </recommendedName>
</protein>
<dbReference type="PROSITE" id="PS00332">
    <property type="entry name" value="SOD_CU_ZN_2"/>
    <property type="match status" value="1"/>
</dbReference>
<keyword evidence="3" id="KW-0862">Zinc</keyword>
<evidence type="ECO:0000256" key="1">
    <source>
        <dbReference type="ARBA" id="ARBA00010457"/>
    </source>
</evidence>
<comment type="similarity">
    <text evidence="1 3">Belongs to the Cu-Zn superoxide dismutase family.</text>
</comment>
<evidence type="ECO:0000313" key="5">
    <source>
        <dbReference type="EMBL" id="SDZ28665.1"/>
    </source>
</evidence>
<dbReference type="EMBL" id="FNQE01000031">
    <property type="protein sequence ID" value="SDZ28665.1"/>
    <property type="molecule type" value="Genomic_DNA"/>
</dbReference>
<dbReference type="GO" id="GO:0005507">
    <property type="term" value="F:copper ion binding"/>
    <property type="evidence" value="ECO:0007669"/>
    <property type="project" value="InterPro"/>
</dbReference>
<keyword evidence="6" id="KW-1185">Reference proteome</keyword>
<evidence type="ECO:0000256" key="3">
    <source>
        <dbReference type="RuleBase" id="RU000393"/>
    </source>
</evidence>
<dbReference type="Proteomes" id="UP000198625">
    <property type="component" value="Unassembled WGS sequence"/>
</dbReference>
<evidence type="ECO:0000259" key="4">
    <source>
        <dbReference type="Pfam" id="PF00080"/>
    </source>
</evidence>
<comment type="function">
    <text evidence="2">Destroys radicals which are normally produced within the cells and which are toxic to biological systems. May play a role in favoring mycobacterial survival in phagocytes.</text>
</comment>
<reference evidence="5 6" key="1">
    <citation type="submission" date="2016-10" db="EMBL/GenBank/DDBJ databases">
        <authorList>
            <person name="de Groot N.N."/>
        </authorList>
    </citation>
    <scope>NUCLEOTIDE SEQUENCE [LARGE SCALE GENOMIC DNA]</scope>
    <source>
        <strain evidence="5 6">DSM 21650</strain>
    </source>
</reference>
<proteinExistence type="inferred from homology"/>
<gene>
    <name evidence="5" type="ORF">SAMN05660462_02528</name>
</gene>
<name>A0A1H3RTL2_9FIRM</name>
<comment type="cofactor">
    <cofactor evidence="3">
        <name>Cu cation</name>
        <dbReference type="ChEBI" id="CHEBI:23378"/>
    </cofactor>
    <text evidence="3">Binds 1 copper ion per subunit.</text>
</comment>
<dbReference type="SUPFAM" id="SSF49329">
    <property type="entry name" value="Cu,Zn superoxide dismutase-like"/>
    <property type="match status" value="1"/>
</dbReference>
<dbReference type="STRING" id="415015.SAMN05660462_02528"/>
<dbReference type="GO" id="GO:0004784">
    <property type="term" value="F:superoxide dismutase activity"/>
    <property type="evidence" value="ECO:0007669"/>
    <property type="project" value="UniProtKB-EC"/>
</dbReference>
<dbReference type="AlphaFoldDB" id="A0A1H3RTL2"/>
<dbReference type="InterPro" id="IPR001424">
    <property type="entry name" value="SOD_Cu_Zn_dom"/>
</dbReference>
<sequence>MILFNGNMYCPYTNPYISYNNFFEYGEEINAIAYIHGGPLAPNLKGVVYFKGVDKGTDVKVRVSNLPNYEPARNGNPPIGPHGFHIHENGLCEIGDPNDPFKSAGGHWNPDNQPHGNHAGDFPVLFSNNGYAEMSFFTNRFKPKDVIGKSIIIHQSPDDYRSQPAGDAGKRLACGVIQPKYY</sequence>
<accession>A0A1H3RTL2</accession>
<evidence type="ECO:0000256" key="2">
    <source>
        <dbReference type="ARBA" id="ARBA00024900"/>
    </source>
</evidence>
<comment type="catalytic activity">
    <reaction evidence="3">
        <text>2 superoxide + 2 H(+) = H2O2 + O2</text>
        <dbReference type="Rhea" id="RHEA:20696"/>
        <dbReference type="ChEBI" id="CHEBI:15378"/>
        <dbReference type="ChEBI" id="CHEBI:15379"/>
        <dbReference type="ChEBI" id="CHEBI:16240"/>
        <dbReference type="ChEBI" id="CHEBI:18421"/>
        <dbReference type="EC" id="1.15.1.1"/>
    </reaction>
</comment>
<comment type="cofactor">
    <cofactor evidence="3">
        <name>Zn(2+)</name>
        <dbReference type="ChEBI" id="CHEBI:29105"/>
    </cofactor>
    <text evidence="3">Binds 1 zinc ion per subunit.</text>
</comment>
<dbReference type="PANTHER" id="PTHR10003">
    <property type="entry name" value="SUPEROXIDE DISMUTASE CU-ZN -RELATED"/>
    <property type="match status" value="1"/>
</dbReference>
<organism evidence="5 6">
    <name type="scientific">Proteiniborus ethanoligenes</name>
    <dbReference type="NCBI Taxonomy" id="415015"/>
    <lineage>
        <taxon>Bacteria</taxon>
        <taxon>Bacillati</taxon>
        <taxon>Bacillota</taxon>
        <taxon>Clostridia</taxon>
        <taxon>Eubacteriales</taxon>
        <taxon>Proteiniborus</taxon>
    </lineage>
</organism>
<feature type="domain" description="Superoxide dismutase copper/zinc binding" evidence="4">
    <location>
        <begin position="46"/>
        <end position="177"/>
    </location>
</feature>
<keyword evidence="3" id="KW-0479">Metal-binding</keyword>